<dbReference type="GeneID" id="7050458"/>
<protein>
    <submittedName>
        <fullName evidence="3">Uncharacterized protein</fullName>
    </submittedName>
</protein>
<evidence type="ECO:0000313" key="4">
    <source>
        <dbReference type="Proteomes" id="UP000001744"/>
    </source>
</evidence>
<gene>
    <name evidence="3" type="ORF">SJAG_03816</name>
</gene>
<keyword evidence="1" id="KW-0812">Transmembrane</keyword>
<evidence type="ECO:0000256" key="1">
    <source>
        <dbReference type="SAM" id="Phobius"/>
    </source>
</evidence>
<dbReference type="JaponicusDB" id="SJAG_03816"/>
<dbReference type="EMBL" id="KE651167">
    <property type="protein sequence ID" value="EEB08654.1"/>
    <property type="molecule type" value="Genomic_DNA"/>
</dbReference>
<feature type="transmembrane region" description="Helical" evidence="1">
    <location>
        <begin position="232"/>
        <end position="252"/>
    </location>
</feature>
<reference evidence="3 4" key="1">
    <citation type="journal article" date="2011" name="Science">
        <title>Comparative functional genomics of the fission yeasts.</title>
        <authorList>
            <person name="Rhind N."/>
            <person name="Chen Z."/>
            <person name="Yassour M."/>
            <person name="Thompson D.A."/>
            <person name="Haas B.J."/>
            <person name="Habib N."/>
            <person name="Wapinski I."/>
            <person name="Roy S."/>
            <person name="Lin M.F."/>
            <person name="Heiman D.I."/>
            <person name="Young S.K."/>
            <person name="Furuya K."/>
            <person name="Guo Y."/>
            <person name="Pidoux A."/>
            <person name="Chen H.M."/>
            <person name="Robbertse B."/>
            <person name="Goldberg J.M."/>
            <person name="Aoki K."/>
            <person name="Bayne E.H."/>
            <person name="Berlin A.M."/>
            <person name="Desjardins C.A."/>
            <person name="Dobbs E."/>
            <person name="Dukaj L."/>
            <person name="Fan L."/>
            <person name="FitzGerald M.G."/>
            <person name="French C."/>
            <person name="Gujja S."/>
            <person name="Hansen K."/>
            <person name="Keifenheim D."/>
            <person name="Levin J.Z."/>
            <person name="Mosher R.A."/>
            <person name="Mueller C.A."/>
            <person name="Pfiffner J."/>
            <person name="Priest M."/>
            <person name="Russ C."/>
            <person name="Smialowska A."/>
            <person name="Swoboda P."/>
            <person name="Sykes S.M."/>
            <person name="Vaughn M."/>
            <person name="Vengrova S."/>
            <person name="Yoder R."/>
            <person name="Zeng Q."/>
            <person name="Allshire R."/>
            <person name="Baulcombe D."/>
            <person name="Birren B.W."/>
            <person name="Brown W."/>
            <person name="Ekwall K."/>
            <person name="Kellis M."/>
            <person name="Leatherwood J."/>
            <person name="Levin H."/>
            <person name="Margalit H."/>
            <person name="Martienssen R."/>
            <person name="Nieduszynski C.A."/>
            <person name="Spatafora J.W."/>
            <person name="Friedman N."/>
            <person name="Dalgaard J.Z."/>
            <person name="Baumann P."/>
            <person name="Niki H."/>
            <person name="Regev A."/>
            <person name="Nusbaum C."/>
        </authorList>
    </citation>
    <scope>NUCLEOTIDE SEQUENCE [LARGE SCALE GENOMIC DNA]</scope>
    <source>
        <strain evidence="4">yFS275 / FY16936</strain>
    </source>
</reference>
<feature type="chain" id="PRO_5002845071" evidence="2">
    <location>
        <begin position="17"/>
        <end position="404"/>
    </location>
</feature>
<dbReference type="VEuPathDB" id="FungiDB:SJAG_03816"/>
<organism evidence="3 4">
    <name type="scientific">Schizosaccharomyces japonicus (strain yFS275 / FY16936)</name>
    <name type="common">Fission yeast</name>
    <dbReference type="NCBI Taxonomy" id="402676"/>
    <lineage>
        <taxon>Eukaryota</taxon>
        <taxon>Fungi</taxon>
        <taxon>Dikarya</taxon>
        <taxon>Ascomycota</taxon>
        <taxon>Taphrinomycotina</taxon>
        <taxon>Schizosaccharomycetes</taxon>
        <taxon>Schizosaccharomycetales</taxon>
        <taxon>Schizosaccharomycetaceae</taxon>
        <taxon>Schizosaccharomyces</taxon>
    </lineage>
</organism>
<dbReference type="AlphaFoldDB" id="B6K550"/>
<feature type="transmembrane region" description="Helical" evidence="1">
    <location>
        <begin position="291"/>
        <end position="313"/>
    </location>
</feature>
<evidence type="ECO:0000256" key="2">
    <source>
        <dbReference type="SAM" id="SignalP"/>
    </source>
</evidence>
<dbReference type="HOGENOM" id="CLU_681782_0_0_1"/>
<dbReference type="RefSeq" id="XP_002174947.1">
    <property type="nucleotide sequence ID" value="XM_002174911.1"/>
</dbReference>
<feature type="signal peptide" evidence="2">
    <location>
        <begin position="1"/>
        <end position="16"/>
    </location>
</feature>
<keyword evidence="1" id="KW-0472">Membrane</keyword>
<keyword evidence="4" id="KW-1185">Reference proteome</keyword>
<accession>B6K550</accession>
<keyword evidence="2" id="KW-0732">Signal</keyword>
<name>B6K550_SCHJY</name>
<sequence>MLLRHLLALGIVLSNAFNVYGYVRRLTGSEGVTCSPMNIDPTGKHESKVAFGLGNASVGAVSVFVCRNDDLTRLPRSVYDSVGAFEEVENVPSAIAYNLNVSEGHTQAEYSVFDDDVYCVVFRGTNKALDMETEDAVLDVDFVSGGSNLYVDEITYCTYRVLVMVSHIIFTIVWSYFCFSAGRRTLPAQLIVPFHFASRMALSLPEILYYLIKALGDVEPFFFPRFELCVQTFRALTSFLLMFTIGFGVGVVRPKCDRVFKQVLSVSLTLFIAAVYYIIRNDTADTDPSFLLIFRFFTQDLRLFLLVSFGVLLQRNVSLATNSMKREVYKSCVCILLAHTIVPRILVYLAPYLFHSYSPLFVTLSRDLGSVFTELLMIYQWIPAQSFNASVKYVPLPDSITKGY</sequence>
<dbReference type="Proteomes" id="UP000001744">
    <property type="component" value="Unassembled WGS sequence"/>
</dbReference>
<keyword evidence="1" id="KW-1133">Transmembrane helix</keyword>
<feature type="transmembrane region" description="Helical" evidence="1">
    <location>
        <begin position="259"/>
        <end position="279"/>
    </location>
</feature>
<proteinExistence type="predicted"/>
<feature type="transmembrane region" description="Helical" evidence="1">
    <location>
        <begin position="333"/>
        <end position="354"/>
    </location>
</feature>
<evidence type="ECO:0000313" key="3">
    <source>
        <dbReference type="EMBL" id="EEB08654.1"/>
    </source>
</evidence>